<evidence type="ECO:0000256" key="3">
    <source>
        <dbReference type="ARBA" id="ARBA00022691"/>
    </source>
</evidence>
<dbReference type="GO" id="GO:0032259">
    <property type="term" value="P:methylation"/>
    <property type="evidence" value="ECO:0007669"/>
    <property type="project" value="UniProtKB-KW"/>
</dbReference>
<evidence type="ECO:0000313" key="4">
    <source>
        <dbReference type="EMBL" id="QTD51774.1"/>
    </source>
</evidence>
<dbReference type="InterPro" id="IPR029063">
    <property type="entry name" value="SAM-dependent_MTases_sf"/>
</dbReference>
<name>A0A8A4TRG7_SULCO</name>
<keyword evidence="5" id="KW-1185">Reference proteome</keyword>
<proteinExistence type="predicted"/>
<accession>A0A8A4TRG7</accession>
<dbReference type="InterPro" id="IPR002935">
    <property type="entry name" value="SAM_O-MeTrfase"/>
</dbReference>
<dbReference type="Proteomes" id="UP000663929">
    <property type="component" value="Chromosome"/>
</dbReference>
<dbReference type="Gene3D" id="3.40.50.150">
    <property type="entry name" value="Vaccinia Virus protein VP39"/>
    <property type="match status" value="1"/>
</dbReference>
<keyword evidence="3" id="KW-0949">S-adenosyl-L-methionine</keyword>
<dbReference type="PANTHER" id="PTHR10509:SF14">
    <property type="entry name" value="CAFFEOYL-COA O-METHYLTRANSFERASE 3-RELATED"/>
    <property type="match status" value="1"/>
</dbReference>
<dbReference type="InterPro" id="IPR050362">
    <property type="entry name" value="Cation-dep_OMT"/>
</dbReference>
<protein>
    <submittedName>
        <fullName evidence="4">Class I SAM-dependent methyltransferase</fullName>
    </submittedName>
</protein>
<dbReference type="AlphaFoldDB" id="A0A8A4TRG7"/>
<dbReference type="SUPFAM" id="SSF53335">
    <property type="entry name" value="S-adenosyl-L-methionine-dependent methyltransferases"/>
    <property type="match status" value="1"/>
</dbReference>
<keyword evidence="2" id="KW-0808">Transferase</keyword>
<dbReference type="CDD" id="cd02440">
    <property type="entry name" value="AdoMet_MTases"/>
    <property type="match status" value="1"/>
</dbReference>
<keyword evidence="1 4" id="KW-0489">Methyltransferase</keyword>
<dbReference type="KEGG" id="scor:J3U87_04830"/>
<evidence type="ECO:0000256" key="2">
    <source>
        <dbReference type="ARBA" id="ARBA00022679"/>
    </source>
</evidence>
<reference evidence="4" key="1">
    <citation type="submission" date="2021-03" db="EMBL/GenBank/DDBJ databases">
        <title>Acanthopleuribacteraceae sp. M133.</title>
        <authorList>
            <person name="Wang G."/>
        </authorList>
    </citation>
    <scope>NUCLEOTIDE SEQUENCE</scope>
    <source>
        <strain evidence="4">M133</strain>
    </source>
</reference>
<evidence type="ECO:0000313" key="5">
    <source>
        <dbReference type="Proteomes" id="UP000663929"/>
    </source>
</evidence>
<dbReference type="PROSITE" id="PS51682">
    <property type="entry name" value="SAM_OMT_I"/>
    <property type="match status" value="1"/>
</dbReference>
<dbReference type="Pfam" id="PF01596">
    <property type="entry name" value="Methyltransf_3"/>
    <property type="match status" value="1"/>
</dbReference>
<dbReference type="EMBL" id="CP071793">
    <property type="protein sequence ID" value="QTD51774.1"/>
    <property type="molecule type" value="Genomic_DNA"/>
</dbReference>
<dbReference type="PANTHER" id="PTHR10509">
    <property type="entry name" value="O-METHYLTRANSFERASE-RELATED"/>
    <property type="match status" value="1"/>
</dbReference>
<gene>
    <name evidence="4" type="ORF">J3U87_04830</name>
</gene>
<sequence>MITLVDERLETYAVAHSREVPALMDELRDHTYAHVDLPQMQVGSLEGNFLKVLARICGAKRIVEVGTFTGYSGLMLASALPEDGKLYTCEISPENAATARTYFDKSPHGSKIEIKLGPAAESLAQLEGPFDMAFIDADKVGYITYFDLILPKMRPGGLIVADNVLWSGRVLQDAAEQDESTKAICAFNEHVRAQVDLDKVMLTIRDGMTLIVAN</sequence>
<dbReference type="GO" id="GO:0008171">
    <property type="term" value="F:O-methyltransferase activity"/>
    <property type="evidence" value="ECO:0007669"/>
    <property type="project" value="InterPro"/>
</dbReference>
<organism evidence="4 5">
    <name type="scientific">Sulfidibacter corallicola</name>
    <dbReference type="NCBI Taxonomy" id="2818388"/>
    <lineage>
        <taxon>Bacteria</taxon>
        <taxon>Pseudomonadati</taxon>
        <taxon>Acidobacteriota</taxon>
        <taxon>Holophagae</taxon>
        <taxon>Acanthopleuribacterales</taxon>
        <taxon>Acanthopleuribacteraceae</taxon>
        <taxon>Sulfidibacter</taxon>
    </lineage>
</organism>
<evidence type="ECO:0000256" key="1">
    <source>
        <dbReference type="ARBA" id="ARBA00022603"/>
    </source>
</evidence>
<dbReference type="GO" id="GO:0008757">
    <property type="term" value="F:S-adenosylmethionine-dependent methyltransferase activity"/>
    <property type="evidence" value="ECO:0007669"/>
    <property type="project" value="TreeGrafter"/>
</dbReference>
<dbReference type="RefSeq" id="WP_237381895.1">
    <property type="nucleotide sequence ID" value="NZ_CP071793.1"/>
</dbReference>